<reference evidence="7" key="2">
    <citation type="submission" date="2021-04" db="EMBL/GenBank/DDBJ databases">
        <authorList>
            <person name="Dong X."/>
        </authorList>
    </citation>
    <scope>NUCLEOTIDE SEQUENCE</scope>
    <source>
        <strain evidence="7">LLY</strain>
    </source>
</reference>
<evidence type="ECO:0000256" key="5">
    <source>
        <dbReference type="ARBA" id="ARBA00023136"/>
    </source>
</evidence>
<accession>A0A9E4ZEE4</accession>
<evidence type="ECO:0000256" key="1">
    <source>
        <dbReference type="ARBA" id="ARBA00004651"/>
    </source>
</evidence>
<comment type="subcellular location">
    <subcellularLocation>
        <location evidence="1">Cell membrane</location>
        <topology evidence="1">Multi-pass membrane protein</topology>
    </subcellularLocation>
</comment>
<feature type="transmembrane region" description="Helical" evidence="6">
    <location>
        <begin position="12"/>
        <end position="32"/>
    </location>
</feature>
<keyword evidence="8" id="KW-1185">Reference proteome</keyword>
<evidence type="ECO:0000256" key="4">
    <source>
        <dbReference type="ARBA" id="ARBA00022989"/>
    </source>
</evidence>
<sequence length="215" mass="23108">MIELLKALALGFTIGISAALIPGPMMFATVGISLEKGWRTGPFVFLGHSMVELTVILLVIAGASSFITDSTIAYVSILGGIVMILFGLVILKSAKSVSNVNIAESAKKFKGSVGPVSAGILTTALNPAFILWWLTAGSAIILQEYLLGMLAIVAFIIGHWFADLGYLLTVASSTAKGKDLFSERTHRRILYFCSVFLMIFGVWFISNYNNLSSFV</sequence>
<organism evidence="7 8">
    <name type="scientific">Methanococcoides seepicolus</name>
    <dbReference type="NCBI Taxonomy" id="2828780"/>
    <lineage>
        <taxon>Archaea</taxon>
        <taxon>Methanobacteriati</taxon>
        <taxon>Methanobacteriota</taxon>
        <taxon>Stenosarchaea group</taxon>
        <taxon>Methanomicrobia</taxon>
        <taxon>Methanosarcinales</taxon>
        <taxon>Methanosarcinaceae</taxon>
        <taxon>Methanococcoides</taxon>
    </lineage>
</organism>
<feature type="transmembrane region" description="Helical" evidence="6">
    <location>
        <begin position="112"/>
        <end position="134"/>
    </location>
</feature>
<dbReference type="GO" id="GO:0005886">
    <property type="term" value="C:plasma membrane"/>
    <property type="evidence" value="ECO:0007669"/>
    <property type="project" value="UniProtKB-SubCell"/>
</dbReference>
<dbReference type="Pfam" id="PF01810">
    <property type="entry name" value="LysE"/>
    <property type="match status" value="1"/>
</dbReference>
<name>A0A9E4ZEE4_9EURY</name>
<keyword evidence="3 6" id="KW-0812">Transmembrane</keyword>
<feature type="transmembrane region" description="Helical" evidence="6">
    <location>
        <begin position="44"/>
        <end position="66"/>
    </location>
</feature>
<dbReference type="PANTHER" id="PTHR38825:SF1">
    <property type="entry name" value="TRANSPORTER, LYSE FAMILY"/>
    <property type="match status" value="1"/>
</dbReference>
<evidence type="ECO:0000256" key="2">
    <source>
        <dbReference type="ARBA" id="ARBA00022475"/>
    </source>
</evidence>
<dbReference type="Proteomes" id="UP001056766">
    <property type="component" value="Unassembled WGS sequence"/>
</dbReference>
<evidence type="ECO:0000313" key="7">
    <source>
        <dbReference type="EMBL" id="MCM1986132.1"/>
    </source>
</evidence>
<dbReference type="EMBL" id="JAGSOI010000009">
    <property type="protein sequence ID" value="MCM1986132.1"/>
    <property type="molecule type" value="Genomic_DNA"/>
</dbReference>
<dbReference type="PANTHER" id="PTHR38825">
    <property type="entry name" value="LYSINE EXPORTER PROTEIN (LYSE/YGGA)"/>
    <property type="match status" value="1"/>
</dbReference>
<dbReference type="AlphaFoldDB" id="A0A9E4ZEE4"/>
<evidence type="ECO:0000256" key="3">
    <source>
        <dbReference type="ARBA" id="ARBA00022692"/>
    </source>
</evidence>
<comment type="caution">
    <text evidence="7">The sequence shown here is derived from an EMBL/GenBank/DDBJ whole genome shotgun (WGS) entry which is preliminary data.</text>
</comment>
<keyword evidence="2" id="KW-1003">Cell membrane</keyword>
<keyword evidence="4 6" id="KW-1133">Transmembrane helix</keyword>
<evidence type="ECO:0000256" key="6">
    <source>
        <dbReference type="SAM" id="Phobius"/>
    </source>
</evidence>
<proteinExistence type="predicted"/>
<dbReference type="InterPro" id="IPR001123">
    <property type="entry name" value="LeuE-type"/>
</dbReference>
<feature type="transmembrane region" description="Helical" evidence="6">
    <location>
        <begin position="72"/>
        <end position="91"/>
    </location>
</feature>
<gene>
    <name evidence="7" type="ORF">KDK67_03760</name>
</gene>
<evidence type="ECO:0000313" key="8">
    <source>
        <dbReference type="Proteomes" id="UP001056766"/>
    </source>
</evidence>
<keyword evidence="5 6" id="KW-0472">Membrane</keyword>
<protein>
    <submittedName>
        <fullName evidence="7">LysE family transporter</fullName>
    </submittedName>
</protein>
<dbReference type="GO" id="GO:0006865">
    <property type="term" value="P:amino acid transport"/>
    <property type="evidence" value="ECO:0007669"/>
    <property type="project" value="InterPro"/>
</dbReference>
<dbReference type="RefSeq" id="WP_250867499.1">
    <property type="nucleotide sequence ID" value="NZ_JAGSOI010000009.1"/>
</dbReference>
<feature type="transmembrane region" description="Helical" evidence="6">
    <location>
        <begin position="146"/>
        <end position="168"/>
    </location>
</feature>
<feature type="transmembrane region" description="Helical" evidence="6">
    <location>
        <begin position="189"/>
        <end position="206"/>
    </location>
</feature>
<reference evidence="7" key="1">
    <citation type="journal article" date="2021" name="mSystems">
        <title>Bacteria and Archaea Synergistically Convert Glycine Betaine to Biogenic Methane in the Formosa Cold Seep of the South China Sea.</title>
        <authorList>
            <person name="Li L."/>
            <person name="Zhang W."/>
            <person name="Zhang S."/>
            <person name="Song L."/>
            <person name="Sun Q."/>
            <person name="Zhang H."/>
            <person name="Xiang H."/>
            <person name="Dong X."/>
        </authorList>
    </citation>
    <scope>NUCLEOTIDE SEQUENCE</scope>
    <source>
        <strain evidence="7">LLY</strain>
    </source>
</reference>